<gene>
    <name evidence="4" type="primary">rmlD</name>
    <name evidence="4" type="ORF">CLCHR_02640</name>
</gene>
<dbReference type="InterPro" id="IPR036291">
    <property type="entry name" value="NAD(P)-bd_dom_sf"/>
</dbReference>
<dbReference type="EC" id="1.1.1.133" evidence="2"/>
<dbReference type="GO" id="GO:0008831">
    <property type="term" value="F:dTDP-4-dehydrorhamnose reductase activity"/>
    <property type="evidence" value="ECO:0007669"/>
    <property type="project" value="UniProtKB-EC"/>
</dbReference>
<evidence type="ECO:0000256" key="2">
    <source>
        <dbReference type="RuleBase" id="RU364082"/>
    </source>
</evidence>
<keyword evidence="2 4" id="KW-0560">Oxidoreductase</keyword>
<dbReference type="SUPFAM" id="SSF51735">
    <property type="entry name" value="NAD(P)-binding Rossmann-fold domains"/>
    <property type="match status" value="1"/>
</dbReference>
<dbReference type="PANTHER" id="PTHR10491:SF4">
    <property type="entry name" value="METHIONINE ADENOSYLTRANSFERASE 2 SUBUNIT BETA"/>
    <property type="match status" value="1"/>
</dbReference>
<dbReference type="Proteomes" id="UP000191056">
    <property type="component" value="Unassembled WGS sequence"/>
</dbReference>
<dbReference type="Pfam" id="PF04321">
    <property type="entry name" value="RmlD_sub_bind"/>
    <property type="match status" value="1"/>
</dbReference>
<dbReference type="GO" id="GO:0019305">
    <property type="term" value="P:dTDP-rhamnose biosynthetic process"/>
    <property type="evidence" value="ECO:0007669"/>
    <property type="project" value="UniProtKB-UniPathway"/>
</dbReference>
<dbReference type="PANTHER" id="PTHR10491">
    <property type="entry name" value="DTDP-4-DEHYDRORHAMNOSE REDUCTASE"/>
    <property type="match status" value="1"/>
</dbReference>
<evidence type="ECO:0000313" key="4">
    <source>
        <dbReference type="EMBL" id="OPJ65908.1"/>
    </source>
</evidence>
<dbReference type="AlphaFoldDB" id="A0A1V4J0S2"/>
<reference evidence="4 5" key="1">
    <citation type="submission" date="2017-03" db="EMBL/GenBank/DDBJ databases">
        <title>Genome sequence of Clostridium chromiireducens DSM 23318.</title>
        <authorList>
            <person name="Poehlein A."/>
            <person name="Daniel R."/>
        </authorList>
    </citation>
    <scope>NUCLEOTIDE SEQUENCE [LARGE SCALE GENOMIC DNA]</scope>
    <source>
        <strain evidence="4 5">DSM 23318</strain>
    </source>
</reference>
<dbReference type="InterPro" id="IPR029903">
    <property type="entry name" value="RmlD-like-bd"/>
</dbReference>
<dbReference type="RefSeq" id="WP_079437854.1">
    <property type="nucleotide sequence ID" value="NZ_MZGT01000003.1"/>
</dbReference>
<comment type="similarity">
    <text evidence="1 2">Belongs to the dTDP-4-dehydrorhamnose reductase family.</text>
</comment>
<evidence type="ECO:0000313" key="5">
    <source>
        <dbReference type="Proteomes" id="UP000191056"/>
    </source>
</evidence>
<dbReference type="UniPathway" id="UPA00124"/>
<proteinExistence type="inferred from homology"/>
<dbReference type="OrthoDB" id="9808602at2"/>
<sequence length="289" mass="33124">MEKILITGGKGFFSSRLVQYYKGKYEFLVTDKDELDITDEKNVNEIFEKFNPDIVIHAAAIAVTDFCNKNPEAAYKINVNGAINVAKATKKIGGKLVFISSEQVFNGNTNPGPFKEDDEAVPDTVYGKNKLEAEKSLRDIIDELWIVRFTWLFGLPDRNCGMAGNILWETISSIMKNEKITVSSNEFRGMTYVYNMIENFQILFKSPYGTYHLGSENNQNRYEIVKSIFKKLGLESRIDELIIEDKEKYKTNPRDIRLNCDKARSTGMNFYTTDEALEICIKEYGINLR</sequence>
<accession>A0A1V4J0S2</accession>
<comment type="caution">
    <text evidence="4">The sequence shown here is derived from an EMBL/GenBank/DDBJ whole genome shotgun (WGS) entry which is preliminary data.</text>
</comment>
<protein>
    <recommendedName>
        <fullName evidence="2">dTDP-4-dehydrorhamnose reductase</fullName>
        <ecNumber evidence="2">1.1.1.133</ecNumber>
    </recommendedName>
</protein>
<dbReference type="EMBL" id="MZGT01000003">
    <property type="protein sequence ID" value="OPJ65908.1"/>
    <property type="molecule type" value="Genomic_DNA"/>
</dbReference>
<feature type="domain" description="RmlD-like substrate binding" evidence="3">
    <location>
        <begin position="3"/>
        <end position="284"/>
    </location>
</feature>
<dbReference type="Gene3D" id="3.40.50.720">
    <property type="entry name" value="NAD(P)-binding Rossmann-like Domain"/>
    <property type="match status" value="1"/>
</dbReference>
<organism evidence="4 5">
    <name type="scientific">Clostridium chromiireducens</name>
    <dbReference type="NCBI Taxonomy" id="225345"/>
    <lineage>
        <taxon>Bacteria</taxon>
        <taxon>Bacillati</taxon>
        <taxon>Bacillota</taxon>
        <taxon>Clostridia</taxon>
        <taxon>Eubacteriales</taxon>
        <taxon>Clostridiaceae</taxon>
        <taxon>Clostridium</taxon>
    </lineage>
</organism>
<comment type="function">
    <text evidence="2">Catalyzes the reduction of dTDP-6-deoxy-L-lyxo-4-hexulose to yield dTDP-L-rhamnose.</text>
</comment>
<dbReference type="InterPro" id="IPR005913">
    <property type="entry name" value="dTDP_dehydrorham_reduct"/>
</dbReference>
<comment type="pathway">
    <text evidence="2">Carbohydrate biosynthesis; dTDP-L-rhamnose biosynthesis.</text>
</comment>
<name>A0A1V4J0S2_9CLOT</name>
<evidence type="ECO:0000256" key="1">
    <source>
        <dbReference type="ARBA" id="ARBA00010944"/>
    </source>
</evidence>
<keyword evidence="5" id="KW-1185">Reference proteome</keyword>
<dbReference type="STRING" id="225345.CLCHR_02640"/>
<keyword evidence="2" id="KW-0521">NADP</keyword>
<evidence type="ECO:0000259" key="3">
    <source>
        <dbReference type="Pfam" id="PF04321"/>
    </source>
</evidence>